<dbReference type="Pfam" id="PF12248">
    <property type="entry name" value="Methyltransf_FA"/>
    <property type="match status" value="1"/>
</dbReference>
<dbReference type="PANTHER" id="PTHR47457:SF1">
    <property type="entry name" value="BTB DOMAIN-CONTAINING PROTEIN-RELATED"/>
    <property type="match status" value="1"/>
</dbReference>
<proteinExistence type="predicted"/>
<name>A0A7J7LE09_9MAGN</name>
<sequence length="143" mass="16491">MEKKFLTVAPFECAWAQGVEIQKGSHRNCRLKIEVDGKTVVDEAGVGLCCSYAFQSYWISIYDGLISIGNGKHPFQNLVFRWLDTKPNCSVQYVELNSWDKHVSYRNVNVMSFKQNQSFSWKQVISHDGNEGEVDDKDEFEDR</sequence>
<reference evidence="2 3" key="1">
    <citation type="journal article" date="2020" name="IScience">
        <title>Genome Sequencing of the Endangered Kingdonia uniflora (Circaeasteraceae, Ranunculales) Reveals Potential Mechanisms of Evolutionary Specialization.</title>
        <authorList>
            <person name="Sun Y."/>
            <person name="Deng T."/>
            <person name="Zhang A."/>
            <person name="Moore M.J."/>
            <person name="Landis J.B."/>
            <person name="Lin N."/>
            <person name="Zhang H."/>
            <person name="Zhang X."/>
            <person name="Huang J."/>
            <person name="Zhang X."/>
            <person name="Sun H."/>
            <person name="Wang H."/>
        </authorList>
    </citation>
    <scope>NUCLEOTIDE SEQUENCE [LARGE SCALE GENOMIC DNA]</scope>
    <source>
        <strain evidence="2">TB1705</strain>
        <tissue evidence="2">Leaf</tissue>
    </source>
</reference>
<dbReference type="EMBL" id="JACGCM010002347">
    <property type="protein sequence ID" value="KAF6140818.1"/>
    <property type="molecule type" value="Genomic_DNA"/>
</dbReference>
<comment type="caution">
    <text evidence="2">The sequence shown here is derived from an EMBL/GenBank/DDBJ whole genome shotgun (WGS) entry which is preliminary data.</text>
</comment>
<evidence type="ECO:0000313" key="2">
    <source>
        <dbReference type="EMBL" id="KAF6140818.1"/>
    </source>
</evidence>
<accession>A0A7J7LE09</accession>
<gene>
    <name evidence="2" type="ORF">GIB67_042231</name>
</gene>
<dbReference type="InterPro" id="IPR022041">
    <property type="entry name" value="Methyltransf_FA"/>
</dbReference>
<evidence type="ECO:0000259" key="1">
    <source>
        <dbReference type="Pfam" id="PF12248"/>
    </source>
</evidence>
<dbReference type="OrthoDB" id="19132at2759"/>
<protein>
    <recommendedName>
        <fullName evidence="1">Farnesoic acid O-methyl transferase domain-containing protein</fullName>
    </recommendedName>
</protein>
<dbReference type="PANTHER" id="PTHR47457">
    <property type="entry name" value="OS05G0345500 PROTEIN"/>
    <property type="match status" value="1"/>
</dbReference>
<evidence type="ECO:0000313" key="3">
    <source>
        <dbReference type="Proteomes" id="UP000541444"/>
    </source>
</evidence>
<dbReference type="Proteomes" id="UP000541444">
    <property type="component" value="Unassembled WGS sequence"/>
</dbReference>
<organism evidence="2 3">
    <name type="scientific">Kingdonia uniflora</name>
    <dbReference type="NCBI Taxonomy" id="39325"/>
    <lineage>
        <taxon>Eukaryota</taxon>
        <taxon>Viridiplantae</taxon>
        <taxon>Streptophyta</taxon>
        <taxon>Embryophyta</taxon>
        <taxon>Tracheophyta</taxon>
        <taxon>Spermatophyta</taxon>
        <taxon>Magnoliopsida</taxon>
        <taxon>Ranunculales</taxon>
        <taxon>Circaeasteraceae</taxon>
        <taxon>Kingdonia</taxon>
    </lineage>
</organism>
<feature type="domain" description="Farnesoic acid O-methyl transferase" evidence="1">
    <location>
        <begin position="19"/>
        <end position="109"/>
    </location>
</feature>
<dbReference type="AlphaFoldDB" id="A0A7J7LE09"/>
<keyword evidence="3" id="KW-1185">Reference proteome</keyword>